<keyword evidence="1" id="KW-1133">Transmembrane helix</keyword>
<organism evidence="2 3">
    <name type="scientific">Acetobacter pomorum</name>
    <dbReference type="NCBI Taxonomy" id="65959"/>
    <lineage>
        <taxon>Bacteria</taxon>
        <taxon>Pseudomonadati</taxon>
        <taxon>Pseudomonadota</taxon>
        <taxon>Alphaproteobacteria</taxon>
        <taxon>Acetobacterales</taxon>
        <taxon>Acetobacteraceae</taxon>
        <taxon>Acetobacter</taxon>
    </lineage>
</organism>
<dbReference type="Proteomes" id="UP000256572">
    <property type="component" value="Chromosome"/>
</dbReference>
<evidence type="ECO:0000313" key="2">
    <source>
        <dbReference type="EMBL" id="AXM99758.1"/>
    </source>
</evidence>
<dbReference type="Pfam" id="PF05437">
    <property type="entry name" value="AzlD"/>
    <property type="match status" value="1"/>
</dbReference>
<protein>
    <submittedName>
        <fullName evidence="2">AzlD family protein</fullName>
    </submittedName>
</protein>
<dbReference type="AlphaFoldDB" id="A0AAN1PGD7"/>
<evidence type="ECO:0000313" key="3">
    <source>
        <dbReference type="Proteomes" id="UP000256572"/>
    </source>
</evidence>
<feature type="transmembrane region" description="Helical" evidence="1">
    <location>
        <begin position="78"/>
        <end position="98"/>
    </location>
</feature>
<proteinExistence type="predicted"/>
<reference evidence="2 3" key="1">
    <citation type="submission" date="2017-09" db="EMBL/GenBank/DDBJ databases">
        <authorList>
            <person name="Kim K.H."/>
            <person name="Chun B.H."/>
            <person name="Han G.S."/>
            <person name="Hyun S.G."/>
            <person name="Jeon C.O."/>
        </authorList>
    </citation>
    <scope>NUCLEOTIDE SEQUENCE [LARGE SCALE GENOMIC DNA]</scope>
    <source>
        <strain evidence="2 3">SH</strain>
    </source>
</reference>
<evidence type="ECO:0000256" key="1">
    <source>
        <dbReference type="SAM" id="Phobius"/>
    </source>
</evidence>
<keyword evidence="1" id="KW-0812">Transmembrane</keyword>
<dbReference type="InterPro" id="IPR008407">
    <property type="entry name" value="Brnchd-chn_aa_trnsp_AzlD"/>
</dbReference>
<sequence length="100" mass="10492">MMETTTVLTIVGMAVTTYFTRIGGYLLLSGRQLSARTMALMDILPGCVLISVIAPAFATGKVSDLAGLTITIFAASRLSLLPTMALGIGSTAILRLFLSH</sequence>
<feature type="transmembrane region" description="Helical" evidence="1">
    <location>
        <begin position="6"/>
        <end position="28"/>
    </location>
</feature>
<keyword evidence="1" id="KW-0472">Membrane</keyword>
<accession>A0AAN1PGD7</accession>
<reference evidence="2 3" key="2">
    <citation type="submission" date="2018-08" db="EMBL/GenBank/DDBJ databases">
        <title>Acetobacter oryzifermentans sp. nov., isolated from Korea traditional vinegar and reclassification of Acetobacter pasteurianus subsp. ascendens (Henneberg 1898) as Acetobacter ascendens comb. nov.</title>
        <authorList>
            <person name="Cho G.Y."/>
            <person name="Lee S.H."/>
        </authorList>
    </citation>
    <scope>NUCLEOTIDE SEQUENCE [LARGE SCALE GENOMIC DNA]</scope>
    <source>
        <strain evidence="2 3">SH</strain>
    </source>
</reference>
<gene>
    <name evidence="2" type="ORF">CJF59_03760</name>
</gene>
<feature type="transmembrane region" description="Helical" evidence="1">
    <location>
        <begin position="40"/>
        <end position="58"/>
    </location>
</feature>
<dbReference type="EMBL" id="CP023189">
    <property type="protein sequence ID" value="AXM99758.1"/>
    <property type="molecule type" value="Genomic_DNA"/>
</dbReference>
<dbReference type="RefSeq" id="WP_089179436.1">
    <property type="nucleotide sequence ID" value="NZ_CP023189.1"/>
</dbReference>
<name>A0AAN1PGD7_9PROT</name>